<evidence type="ECO:0000313" key="2">
    <source>
        <dbReference type="EMBL" id="GGH09975.1"/>
    </source>
</evidence>
<organism evidence="2 3">
    <name type="scientific">Paenibacillus segetis</name>
    <dbReference type="NCBI Taxonomy" id="1325360"/>
    <lineage>
        <taxon>Bacteria</taxon>
        <taxon>Bacillati</taxon>
        <taxon>Bacillota</taxon>
        <taxon>Bacilli</taxon>
        <taxon>Bacillales</taxon>
        <taxon>Paenibacillaceae</taxon>
        <taxon>Paenibacillus</taxon>
    </lineage>
</organism>
<accession>A0ABQ1Y305</accession>
<proteinExistence type="predicted"/>
<gene>
    <name evidence="2" type="ORF">GCM10008013_01180</name>
</gene>
<protein>
    <recommendedName>
        <fullName evidence="4">ABC transporter permease</fullName>
    </recommendedName>
</protein>
<keyword evidence="1" id="KW-0472">Membrane</keyword>
<keyword evidence="1" id="KW-1133">Transmembrane helix</keyword>
<evidence type="ECO:0000313" key="3">
    <source>
        <dbReference type="Proteomes" id="UP000659344"/>
    </source>
</evidence>
<dbReference type="RefSeq" id="WP_188534812.1">
    <property type="nucleotide sequence ID" value="NZ_BMFT01000001.1"/>
</dbReference>
<sequence>MMKLLKYDLKRNAATFLSVGTILILLQLIVSIVGNVRGWGQVAILVLSLVLYSFAATLSVILVTITYRHNIKAYSRRLLPKRPIDTVLSVLVLGWITGIVLLAIALLHGVIYNSFVGIVSADEIANIFNSFSDILTVLFQLFWTYTFLFVTIILSSTISASIKGKLGRWIGIISFFAVQSGLAWVEMKLLNVSENGMGLVISRGTEVKISNVADGGQLTFDRSLLSIEWSSVAIELVFIALILYATVLLLNRAEQV</sequence>
<comment type="caution">
    <text evidence="2">The sequence shown here is derived from an EMBL/GenBank/DDBJ whole genome shotgun (WGS) entry which is preliminary data.</text>
</comment>
<evidence type="ECO:0000256" key="1">
    <source>
        <dbReference type="SAM" id="Phobius"/>
    </source>
</evidence>
<reference evidence="3" key="1">
    <citation type="journal article" date="2019" name="Int. J. Syst. Evol. Microbiol.">
        <title>The Global Catalogue of Microorganisms (GCM) 10K type strain sequencing project: providing services to taxonomists for standard genome sequencing and annotation.</title>
        <authorList>
            <consortium name="The Broad Institute Genomics Platform"/>
            <consortium name="The Broad Institute Genome Sequencing Center for Infectious Disease"/>
            <person name="Wu L."/>
            <person name="Ma J."/>
        </authorList>
    </citation>
    <scope>NUCLEOTIDE SEQUENCE [LARGE SCALE GENOMIC DNA]</scope>
    <source>
        <strain evidence="3">CGMCC 1.12769</strain>
    </source>
</reference>
<feature type="transmembrane region" description="Helical" evidence="1">
    <location>
        <begin position="229"/>
        <end position="250"/>
    </location>
</feature>
<keyword evidence="3" id="KW-1185">Reference proteome</keyword>
<dbReference type="Proteomes" id="UP000659344">
    <property type="component" value="Unassembled WGS sequence"/>
</dbReference>
<name>A0ABQ1Y305_9BACL</name>
<feature type="transmembrane region" description="Helical" evidence="1">
    <location>
        <begin position="39"/>
        <end position="65"/>
    </location>
</feature>
<feature type="transmembrane region" description="Helical" evidence="1">
    <location>
        <begin position="131"/>
        <end position="154"/>
    </location>
</feature>
<feature type="transmembrane region" description="Helical" evidence="1">
    <location>
        <begin position="166"/>
        <end position="185"/>
    </location>
</feature>
<feature type="transmembrane region" description="Helical" evidence="1">
    <location>
        <begin position="86"/>
        <end position="111"/>
    </location>
</feature>
<evidence type="ECO:0008006" key="4">
    <source>
        <dbReference type="Google" id="ProtNLM"/>
    </source>
</evidence>
<keyword evidence="1" id="KW-0812">Transmembrane</keyword>
<dbReference type="EMBL" id="BMFT01000001">
    <property type="protein sequence ID" value="GGH09975.1"/>
    <property type="molecule type" value="Genomic_DNA"/>
</dbReference>
<feature type="transmembrane region" description="Helical" evidence="1">
    <location>
        <begin position="12"/>
        <end position="33"/>
    </location>
</feature>